<comment type="function">
    <text evidence="1 10">Transcription elongation factor implicated in the maintenance of proper chromatin structure in actively transcribed regions.</text>
</comment>
<dbReference type="EMBL" id="GL883021">
    <property type="protein sequence ID" value="EGG16737.1"/>
    <property type="molecule type" value="Genomic_DNA"/>
</dbReference>
<name>F4Q2W1_CACFS</name>
<dbReference type="PANTHER" id="PTHR20934">
    <property type="entry name" value="TRANSCRIPTION ELONGATION FACTOR 1 HOMOLOG"/>
    <property type="match status" value="1"/>
</dbReference>
<dbReference type="InterPro" id="IPR007808">
    <property type="entry name" value="Elf1"/>
</dbReference>
<dbReference type="FunFam" id="2.20.25.190:FF:000001">
    <property type="entry name" value="Transcription elongation factor 1 homolog"/>
    <property type="match status" value="1"/>
</dbReference>
<evidence type="ECO:0000313" key="12">
    <source>
        <dbReference type="Proteomes" id="UP000007797"/>
    </source>
</evidence>
<dbReference type="InterPro" id="IPR038567">
    <property type="entry name" value="T_Elf1_sf"/>
</dbReference>
<protein>
    <recommendedName>
        <fullName evidence="10">Transcription elongation factor 1 homolog</fullName>
    </recommendedName>
</protein>
<evidence type="ECO:0000256" key="5">
    <source>
        <dbReference type="ARBA" id="ARBA00022771"/>
    </source>
</evidence>
<evidence type="ECO:0000313" key="11">
    <source>
        <dbReference type="EMBL" id="EGG16737.1"/>
    </source>
</evidence>
<dbReference type="GO" id="GO:0008023">
    <property type="term" value="C:transcription elongation factor complex"/>
    <property type="evidence" value="ECO:0007669"/>
    <property type="project" value="TreeGrafter"/>
</dbReference>
<reference evidence="12" key="1">
    <citation type="journal article" date="2011" name="Genome Res.">
        <title>Phylogeny-wide analysis of social amoeba genomes highlights ancient origins for complex intercellular communication.</title>
        <authorList>
            <person name="Heidel A.J."/>
            <person name="Lawal H.M."/>
            <person name="Felder M."/>
            <person name="Schilde C."/>
            <person name="Helps N.R."/>
            <person name="Tunggal B."/>
            <person name="Rivero F."/>
            <person name="John U."/>
            <person name="Schleicher M."/>
            <person name="Eichinger L."/>
            <person name="Platzer M."/>
            <person name="Noegel A.A."/>
            <person name="Schaap P."/>
            <person name="Gloeckner G."/>
        </authorList>
    </citation>
    <scope>NUCLEOTIDE SEQUENCE [LARGE SCALE GENOMIC DNA]</scope>
    <source>
        <strain evidence="12">SH3</strain>
    </source>
</reference>
<keyword evidence="9 10" id="KW-0539">Nucleus</keyword>
<dbReference type="GeneID" id="14868657"/>
<accession>F4Q2W1</accession>
<keyword evidence="11" id="KW-0648">Protein biosynthesis</keyword>
<dbReference type="RefSeq" id="XP_004355211.1">
    <property type="nucleotide sequence ID" value="XM_004355159.1"/>
</dbReference>
<evidence type="ECO:0000256" key="6">
    <source>
        <dbReference type="ARBA" id="ARBA00022833"/>
    </source>
</evidence>
<evidence type="ECO:0000256" key="9">
    <source>
        <dbReference type="ARBA" id="ARBA00023242"/>
    </source>
</evidence>
<evidence type="ECO:0000256" key="10">
    <source>
        <dbReference type="RuleBase" id="RU364033"/>
    </source>
</evidence>
<keyword evidence="11" id="KW-0251">Elongation factor</keyword>
<evidence type="ECO:0000256" key="4">
    <source>
        <dbReference type="ARBA" id="ARBA00022723"/>
    </source>
</evidence>
<evidence type="ECO:0000256" key="3">
    <source>
        <dbReference type="ARBA" id="ARBA00009730"/>
    </source>
</evidence>
<sequence>MGKRKSSKPPPKKKVIGKIPKYFDCPFCDHSQSVECIIKRENGIGTATCRKCNANYSTQINDLSDPIDVYTDWIDACEEANRA</sequence>
<keyword evidence="5 10" id="KW-0863">Zinc-finger</keyword>
<dbReference type="OMA" id="CLDANKK"/>
<dbReference type="Pfam" id="PF05129">
    <property type="entry name" value="Zn_ribbon_Elf1"/>
    <property type="match status" value="1"/>
</dbReference>
<keyword evidence="12" id="KW-1185">Reference proteome</keyword>
<dbReference type="Proteomes" id="UP000007797">
    <property type="component" value="Unassembled WGS sequence"/>
</dbReference>
<comment type="similarity">
    <text evidence="3 10">Belongs to the ELOF1 family.</text>
</comment>
<proteinExistence type="inferred from homology"/>
<dbReference type="GO" id="GO:0000993">
    <property type="term" value="F:RNA polymerase II complex binding"/>
    <property type="evidence" value="ECO:0007669"/>
    <property type="project" value="TreeGrafter"/>
</dbReference>
<dbReference type="OrthoDB" id="445983at2759"/>
<dbReference type="SUPFAM" id="SSF57783">
    <property type="entry name" value="Zinc beta-ribbon"/>
    <property type="match status" value="1"/>
</dbReference>
<dbReference type="STRING" id="1054147.F4Q2W1"/>
<keyword evidence="8 10" id="KW-0804">Transcription</keyword>
<evidence type="ECO:0000256" key="2">
    <source>
        <dbReference type="ARBA" id="ARBA00004123"/>
    </source>
</evidence>
<dbReference type="PANTHER" id="PTHR20934:SF0">
    <property type="entry name" value="TRANSCRIPTION ELONGATION FACTOR 1 HOMOLOG"/>
    <property type="match status" value="1"/>
</dbReference>
<dbReference type="GO" id="GO:0003746">
    <property type="term" value="F:translation elongation factor activity"/>
    <property type="evidence" value="ECO:0007669"/>
    <property type="project" value="UniProtKB-KW"/>
</dbReference>
<evidence type="ECO:0000256" key="8">
    <source>
        <dbReference type="ARBA" id="ARBA00023163"/>
    </source>
</evidence>
<organism evidence="11 12">
    <name type="scientific">Cavenderia fasciculata</name>
    <name type="common">Slime mold</name>
    <name type="synonym">Dictyostelium fasciculatum</name>
    <dbReference type="NCBI Taxonomy" id="261658"/>
    <lineage>
        <taxon>Eukaryota</taxon>
        <taxon>Amoebozoa</taxon>
        <taxon>Evosea</taxon>
        <taxon>Eumycetozoa</taxon>
        <taxon>Dictyostelia</taxon>
        <taxon>Acytosteliales</taxon>
        <taxon>Cavenderiaceae</taxon>
        <taxon>Cavenderia</taxon>
    </lineage>
</organism>
<keyword evidence="7 10" id="KW-0805">Transcription regulation</keyword>
<evidence type="ECO:0000256" key="7">
    <source>
        <dbReference type="ARBA" id="ARBA00023015"/>
    </source>
</evidence>
<dbReference type="GO" id="GO:0006368">
    <property type="term" value="P:transcription elongation by RNA polymerase II"/>
    <property type="evidence" value="ECO:0007669"/>
    <property type="project" value="TreeGrafter"/>
</dbReference>
<dbReference type="AlphaFoldDB" id="F4Q2W1"/>
<comment type="subcellular location">
    <subcellularLocation>
        <location evidence="2 10">Nucleus</location>
    </subcellularLocation>
</comment>
<keyword evidence="4 10" id="KW-0479">Metal-binding</keyword>
<evidence type="ECO:0000256" key="1">
    <source>
        <dbReference type="ARBA" id="ARBA00003357"/>
    </source>
</evidence>
<dbReference type="GO" id="GO:0008270">
    <property type="term" value="F:zinc ion binding"/>
    <property type="evidence" value="ECO:0007669"/>
    <property type="project" value="UniProtKB-KW"/>
</dbReference>
<dbReference type="Gene3D" id="2.20.25.190">
    <property type="match status" value="1"/>
</dbReference>
<keyword evidence="6 10" id="KW-0862">Zinc</keyword>
<dbReference type="KEGG" id="dfa:DFA_07715"/>
<gene>
    <name evidence="11" type="primary">elof1</name>
    <name evidence="11" type="ORF">DFA_07715</name>
</gene>